<comment type="function">
    <text evidence="1">This protein may play a role in the biosynthesis of the prosthetic group of nitrogenase (FeMo cofactor).</text>
</comment>
<dbReference type="GO" id="GO:0016163">
    <property type="term" value="F:nitrogenase activity"/>
    <property type="evidence" value="ECO:0007669"/>
    <property type="project" value="InterPro"/>
</dbReference>
<keyword evidence="5 6" id="KW-0535">Nitrogen fixation</keyword>
<dbReference type="Gene3D" id="3.40.50.1980">
    <property type="entry name" value="Nitrogenase molybdenum iron protein domain"/>
    <property type="match status" value="1"/>
</dbReference>
<accession>A0A2N6L8A4</accession>
<dbReference type="PANTHER" id="PTHR42956">
    <property type="entry name" value="NITROGENASE IRON-MOLYBDENUM COFACTOR BIOSYNTHESIS PROTEIN NIFE"/>
    <property type="match status" value="1"/>
</dbReference>
<dbReference type="InterPro" id="IPR000318">
    <property type="entry name" value="Nase_comp1_CS"/>
</dbReference>
<dbReference type="Pfam" id="PF00148">
    <property type="entry name" value="Oxidored_nitro"/>
    <property type="match status" value="1"/>
</dbReference>
<name>A0A2N6L8A4_9CYAN</name>
<evidence type="ECO:0000256" key="4">
    <source>
        <dbReference type="ARBA" id="ARBA00013280"/>
    </source>
</evidence>
<dbReference type="SUPFAM" id="SSF53807">
    <property type="entry name" value="Helical backbone' metal receptor"/>
    <property type="match status" value="1"/>
</dbReference>
<evidence type="ECO:0000313" key="9">
    <source>
        <dbReference type="EMBL" id="PMB18418.1"/>
    </source>
</evidence>
<organism evidence="9 10">
    <name type="scientific">Fischerella thermalis CCMEE 5318</name>
    <dbReference type="NCBI Taxonomy" id="2019666"/>
    <lineage>
        <taxon>Bacteria</taxon>
        <taxon>Bacillati</taxon>
        <taxon>Cyanobacteriota</taxon>
        <taxon>Cyanophyceae</taxon>
        <taxon>Nostocales</taxon>
        <taxon>Hapalosiphonaceae</taxon>
        <taxon>Fischerella</taxon>
    </lineage>
</organism>
<sequence length="486" mass="53392">MIITQGKINELLSEPGCEHNHHKNGEKKNKSCTQQAQPGAAQGGCAFDGAMIALVPITDAAHLVHGPIACAGNSWGSRGSLSSGPQLYKFGFTTDLSENDVIFGGEKKLYKAILDIHKRYSPQAVFVYSTCVTALIGEDMDAVCKAASNKIGIPVIPVNSPGFVGSKNLGNRIGGEALLEYVVGTEEPEYTTPYDINLIGEYNIAGEMWNVLPLFKKLGIRVLAKITGDARYKEVCCAHRAKLNVMICSKALINMARKMEERYGIPYIEESFYGVEDMNRCLRNIAAKLGDADLQARTEKLIAEETAALDTKLAPYRDRLKGKRVVLYTGGVKSWSIISAAKDLGMEVVATSTKKSTEEDKARIKQLLGKDGITLEKGNPQEILRVINETNAEMLIAGGRNQYTALKARIPFLDINQERHHAYAGYSGMVEMARELDEALYSPVWEQVRKPAPWEDDSETRGQGDTAKFSSSTHLPISVSFEEEDY</sequence>
<dbReference type="InterPro" id="IPR049939">
    <property type="entry name" value="NifE-like"/>
</dbReference>
<dbReference type="CDD" id="cd01968">
    <property type="entry name" value="Nitrogenase_NifE_I"/>
    <property type="match status" value="1"/>
</dbReference>
<evidence type="ECO:0000313" key="10">
    <source>
        <dbReference type="Proteomes" id="UP000235081"/>
    </source>
</evidence>
<feature type="domain" description="Nitrogenase/oxidoreductase component 1" evidence="8">
    <location>
        <begin position="45"/>
        <end position="440"/>
    </location>
</feature>
<evidence type="ECO:0000256" key="7">
    <source>
        <dbReference type="SAM" id="MobiDB-lite"/>
    </source>
</evidence>
<dbReference type="PROSITE" id="PS00699">
    <property type="entry name" value="NITROGENASE_1_1"/>
    <property type="match status" value="1"/>
</dbReference>
<evidence type="ECO:0000256" key="6">
    <source>
        <dbReference type="RuleBase" id="RU004021"/>
    </source>
</evidence>
<dbReference type="InterPro" id="IPR005973">
    <property type="entry name" value="NifE"/>
</dbReference>
<dbReference type="EMBL" id="NMQE01000697">
    <property type="protein sequence ID" value="PMB18418.1"/>
    <property type="molecule type" value="Genomic_DNA"/>
</dbReference>
<feature type="region of interest" description="Disordered" evidence="7">
    <location>
        <begin position="450"/>
        <end position="486"/>
    </location>
</feature>
<dbReference type="Proteomes" id="UP000235081">
    <property type="component" value="Unassembled WGS sequence"/>
</dbReference>
<comment type="caution">
    <text evidence="9">The sequence shown here is derived from an EMBL/GenBank/DDBJ whole genome shotgun (WGS) entry which is preliminary data.</text>
</comment>
<dbReference type="NCBIfam" id="TIGR01283">
    <property type="entry name" value="nifE"/>
    <property type="match status" value="1"/>
</dbReference>
<dbReference type="PANTHER" id="PTHR42956:SF1">
    <property type="entry name" value="NITROGENASE IRON-MOLYBDENUM COFACTOR BIOSYNTHESIS PROTEIN NIFE"/>
    <property type="match status" value="1"/>
</dbReference>
<evidence type="ECO:0000256" key="2">
    <source>
        <dbReference type="ARBA" id="ARBA00005155"/>
    </source>
</evidence>
<evidence type="ECO:0000259" key="8">
    <source>
        <dbReference type="Pfam" id="PF00148"/>
    </source>
</evidence>
<comment type="pathway">
    <text evidence="2">Cofactor biosynthesis; Fe-Mo cofactor biosynthesis.</text>
</comment>
<dbReference type="AlphaFoldDB" id="A0A2N6L8A4"/>
<reference evidence="9 10" key="1">
    <citation type="submission" date="2017-07" db="EMBL/GenBank/DDBJ databases">
        <title>Genomes of Fischerella (Mastigocladus) sp. strains.</title>
        <authorList>
            <person name="Miller S.R."/>
        </authorList>
    </citation>
    <scope>NUCLEOTIDE SEQUENCE [LARGE SCALE GENOMIC DNA]</scope>
    <source>
        <strain evidence="9 10">CCMEE 5318</strain>
    </source>
</reference>
<evidence type="ECO:0000256" key="3">
    <source>
        <dbReference type="ARBA" id="ARBA00011002"/>
    </source>
</evidence>
<evidence type="ECO:0000256" key="1">
    <source>
        <dbReference type="ARBA" id="ARBA00003171"/>
    </source>
</evidence>
<dbReference type="GO" id="GO:0065003">
    <property type="term" value="P:protein-containing complex assembly"/>
    <property type="evidence" value="ECO:0007669"/>
    <property type="project" value="InterPro"/>
</dbReference>
<dbReference type="InterPro" id="IPR000510">
    <property type="entry name" value="Nase/OxRdtase_comp1"/>
</dbReference>
<protein>
    <recommendedName>
        <fullName evidence="4">Nitrogenase iron-molybdenum cofactor biosynthesis protein NifE</fullName>
    </recommendedName>
</protein>
<comment type="similarity">
    <text evidence="3 6">Belongs to the NifD/NifK/NifE/NifN family.</text>
</comment>
<gene>
    <name evidence="9" type="ORF">CEN46_21200</name>
</gene>
<dbReference type="RefSeq" id="WP_102183056.1">
    <property type="nucleotide sequence ID" value="NZ_NMQE01000697.1"/>
</dbReference>
<proteinExistence type="inferred from homology"/>
<dbReference type="Gene3D" id="3.40.50.12380">
    <property type="entry name" value="Nitrogenase MoFe cofactor biosynthesis protein NifE, C-terminal"/>
    <property type="match status" value="1"/>
</dbReference>
<dbReference type="UniPathway" id="UPA00782"/>
<evidence type="ECO:0000256" key="5">
    <source>
        <dbReference type="ARBA" id="ARBA00023231"/>
    </source>
</evidence>